<dbReference type="Proteomes" id="UP000620104">
    <property type="component" value="Unassembled WGS sequence"/>
</dbReference>
<evidence type="ECO:0000313" key="2">
    <source>
        <dbReference type="EMBL" id="GHJ87382.1"/>
    </source>
</evidence>
<name>A0A8H3TUG1_9TREE</name>
<keyword evidence="3" id="KW-1185">Reference proteome</keyword>
<evidence type="ECO:0000256" key="1">
    <source>
        <dbReference type="SAM" id="Coils"/>
    </source>
</evidence>
<feature type="coiled-coil region" evidence="1">
    <location>
        <begin position="184"/>
        <end position="218"/>
    </location>
</feature>
<sequence length="257" mass="28479">MPSSSPSPKRARTSGSSSERKPLHNLYQVIYNLTLGKSDISRYVLHCYLNDNEDWLKFRLYALVTMVETEDREKEVLSLWKGYLPMSSIEKSYSPSALASSISAGELHISGVQSKIRGKDSGDLKLHLNHNSDTPISVELSSSNDVPESSLMDICCALIAEVHSQAVPTVAPAAAPPPIKSDNSKQSSDEVEALRIRNEKLQHELRSARRQYSAAKGGYDLVDPKDIVQVPKGRSTLQPTVKKAKKIERGFAEDDEW</sequence>
<dbReference type="EMBL" id="BLZA01000021">
    <property type="protein sequence ID" value="GHJ87382.1"/>
    <property type="molecule type" value="Genomic_DNA"/>
</dbReference>
<gene>
    <name evidence="2" type="ORF">NliqN6_3784</name>
</gene>
<evidence type="ECO:0000313" key="3">
    <source>
        <dbReference type="Proteomes" id="UP000620104"/>
    </source>
</evidence>
<proteinExistence type="predicted"/>
<dbReference type="AlphaFoldDB" id="A0A8H3TUG1"/>
<protein>
    <submittedName>
        <fullName evidence="2">Uncharacterized protein</fullName>
    </submittedName>
</protein>
<keyword evidence="1" id="KW-0175">Coiled coil</keyword>
<dbReference type="OrthoDB" id="2591617at2759"/>
<accession>A0A8H3TUG1</accession>
<comment type="caution">
    <text evidence="2">The sequence shown here is derived from an EMBL/GenBank/DDBJ whole genome shotgun (WGS) entry which is preliminary data.</text>
</comment>
<reference evidence="2" key="1">
    <citation type="submission" date="2020-07" db="EMBL/GenBank/DDBJ databases">
        <title>Draft Genome Sequence of a Deep-Sea Yeast, Naganishia (Cryptococcus) liquefaciens strain N6.</title>
        <authorList>
            <person name="Han Y.W."/>
            <person name="Kajitani R."/>
            <person name="Morimoto H."/>
            <person name="Parhat M."/>
            <person name="Tsubouchi H."/>
            <person name="Bakenova O."/>
            <person name="Ogata M."/>
            <person name="Argunhan B."/>
            <person name="Aoki R."/>
            <person name="Kajiwara S."/>
            <person name="Itoh T."/>
            <person name="Iwasaki H."/>
        </authorList>
    </citation>
    <scope>NUCLEOTIDE SEQUENCE</scope>
    <source>
        <strain evidence="2">N6</strain>
    </source>
</reference>
<organism evidence="2 3">
    <name type="scientific">Naganishia liquefaciens</name>
    <dbReference type="NCBI Taxonomy" id="104408"/>
    <lineage>
        <taxon>Eukaryota</taxon>
        <taxon>Fungi</taxon>
        <taxon>Dikarya</taxon>
        <taxon>Basidiomycota</taxon>
        <taxon>Agaricomycotina</taxon>
        <taxon>Tremellomycetes</taxon>
        <taxon>Filobasidiales</taxon>
        <taxon>Filobasidiaceae</taxon>
        <taxon>Naganishia</taxon>
    </lineage>
</organism>